<proteinExistence type="predicted"/>
<dbReference type="PANTHER" id="PTHR30005">
    <property type="entry name" value="EXOPOLYPHOSPHATASE"/>
    <property type="match status" value="1"/>
</dbReference>
<evidence type="ECO:0000259" key="2">
    <source>
        <dbReference type="Pfam" id="PF02541"/>
    </source>
</evidence>
<feature type="compositionally biased region" description="Pro residues" evidence="1">
    <location>
        <begin position="188"/>
        <end position="197"/>
    </location>
</feature>
<organism evidence="3 4">
    <name type="scientific">Myceligenerans indicum</name>
    <dbReference type="NCBI Taxonomy" id="2593663"/>
    <lineage>
        <taxon>Bacteria</taxon>
        <taxon>Bacillati</taxon>
        <taxon>Actinomycetota</taxon>
        <taxon>Actinomycetes</taxon>
        <taxon>Micrococcales</taxon>
        <taxon>Promicromonosporaceae</taxon>
        <taxon>Myceligenerans</taxon>
    </lineage>
</organism>
<dbReference type="Proteomes" id="UP000675409">
    <property type="component" value="Unassembled WGS sequence"/>
</dbReference>
<dbReference type="Gene3D" id="3.30.420.150">
    <property type="entry name" value="Exopolyphosphatase. Domain 2"/>
    <property type="match status" value="1"/>
</dbReference>
<feature type="domain" description="Ppx/GppA phosphatase N-terminal" evidence="2">
    <location>
        <begin position="19"/>
        <end position="172"/>
    </location>
</feature>
<comment type="caution">
    <text evidence="3">The sequence shown here is derived from an EMBL/GenBank/DDBJ whole genome shotgun (WGS) entry which is preliminary data.</text>
</comment>
<dbReference type="InterPro" id="IPR050273">
    <property type="entry name" value="GppA/Ppx_hydrolase"/>
</dbReference>
<reference evidence="3 4" key="1">
    <citation type="journal article" date="2021" name="Arch. Microbiol.">
        <title>Myceligenerans indicum sp. nov., an actinobacterium isolated from mangrove sediment of Sundarbans, India.</title>
        <authorList>
            <person name="Asha K."/>
            <person name="Bhadury P."/>
        </authorList>
    </citation>
    <scope>NUCLEOTIDE SEQUENCE [LARGE SCALE GENOMIC DNA]</scope>
    <source>
        <strain evidence="3 4">I2</strain>
    </source>
</reference>
<sequence length="334" mass="34684">MTSRVAAIDCGTNSIRLLVADVDDAGGLTELDRRMEIVRLGQGVDRTGELHPEALDRTLAATRQYAQVIESLGATTVRFVATSATRDARNRDEFFSRVHDVLGVGVEVISGDEEAALSFRGATSAVAQTHPGPFLVVDLGGGSTELVLGTESVEAARSIDVGSVRMTERHFRASHGGADTSPGNHPGDVPPEAPPSPEAVAEARADVRAALDDAARAVPFGKARTLVGLAGSVTTITAHALGLPAYDRDRVGGAELPVEAVLASCQALLASSRQERLEMGFLHPGRVDVIAAGALVWSEVVERVAHDVSAAGGALTEVVTSEHDILDGIALALG</sequence>
<evidence type="ECO:0000256" key="1">
    <source>
        <dbReference type="SAM" id="MobiDB-lite"/>
    </source>
</evidence>
<dbReference type="Gene3D" id="3.30.420.40">
    <property type="match status" value="1"/>
</dbReference>
<dbReference type="InterPro" id="IPR043129">
    <property type="entry name" value="ATPase_NBD"/>
</dbReference>
<evidence type="ECO:0000313" key="3">
    <source>
        <dbReference type="EMBL" id="MBL0885592.1"/>
    </source>
</evidence>
<dbReference type="PANTHER" id="PTHR30005:SF13">
    <property type="entry name" value="EXOPOLYPHOSPHATASE 2"/>
    <property type="match status" value="1"/>
</dbReference>
<dbReference type="EMBL" id="JABBYC010000004">
    <property type="protein sequence ID" value="MBL0885592.1"/>
    <property type="molecule type" value="Genomic_DNA"/>
</dbReference>
<protein>
    <submittedName>
        <fullName evidence="3">Ppx/GppA family phosphatase</fullName>
    </submittedName>
</protein>
<feature type="region of interest" description="Disordered" evidence="1">
    <location>
        <begin position="172"/>
        <end position="199"/>
    </location>
</feature>
<dbReference type="InterPro" id="IPR003695">
    <property type="entry name" value="Ppx_GppA_N"/>
</dbReference>
<keyword evidence="4" id="KW-1185">Reference proteome</keyword>
<accession>A0ABS1LHC9</accession>
<dbReference type="RefSeq" id="WP_201845421.1">
    <property type="nucleotide sequence ID" value="NZ_JABBYC010000004.1"/>
</dbReference>
<dbReference type="Pfam" id="PF02541">
    <property type="entry name" value="Ppx-GppA"/>
    <property type="match status" value="2"/>
</dbReference>
<feature type="domain" description="Ppx/GppA phosphatase N-terminal" evidence="2">
    <location>
        <begin position="192"/>
        <end position="314"/>
    </location>
</feature>
<name>A0ABS1LHC9_9MICO</name>
<dbReference type="SUPFAM" id="SSF53067">
    <property type="entry name" value="Actin-like ATPase domain"/>
    <property type="match status" value="2"/>
</dbReference>
<evidence type="ECO:0000313" key="4">
    <source>
        <dbReference type="Proteomes" id="UP000675409"/>
    </source>
</evidence>
<gene>
    <name evidence="3" type="ORF">HGK34_04725</name>
</gene>